<proteinExistence type="predicted"/>
<feature type="transmembrane region" description="Helical" evidence="1">
    <location>
        <begin position="99"/>
        <end position="118"/>
    </location>
</feature>
<evidence type="ECO:0000313" key="2">
    <source>
        <dbReference type="EMBL" id="KRM75805.1"/>
    </source>
</evidence>
<evidence type="ECO:0000313" key="3">
    <source>
        <dbReference type="Proteomes" id="UP000051845"/>
    </source>
</evidence>
<feature type="transmembrane region" description="Helical" evidence="1">
    <location>
        <begin position="58"/>
        <end position="87"/>
    </location>
</feature>
<keyword evidence="1" id="KW-0812">Transmembrane</keyword>
<dbReference type="PATRIC" id="fig|1423733.4.peg.2053"/>
<evidence type="ECO:0000256" key="1">
    <source>
        <dbReference type="SAM" id="Phobius"/>
    </source>
</evidence>
<dbReference type="RefSeq" id="WP_054758933.1">
    <property type="nucleotide sequence ID" value="NZ_AYYR01000043.1"/>
</dbReference>
<accession>A0A0R2B8M1</accession>
<sequence>MGKLYRRFNAFMKRMDQQRADLLVIDLSTAGALALSWLSVSWAVRAAAPHMQGVGGPWFLIFGGIILFIPVVAVLIISWGLGITALVMTIKDFSHSHNMAVMVCQGLTFLLLISSAFLMFACLWILWLVAGAYVSCALILVFKPDRKHDLN</sequence>
<dbReference type="STRING" id="33960.TY91_10465"/>
<gene>
    <name evidence="2" type="ORF">FC82_GL001952</name>
</gene>
<organism evidence="2 3">
    <name type="scientific">Secundilactobacillus collinoides DSM 20515 = JCM 1123</name>
    <dbReference type="NCBI Taxonomy" id="1423733"/>
    <lineage>
        <taxon>Bacteria</taxon>
        <taxon>Bacillati</taxon>
        <taxon>Bacillota</taxon>
        <taxon>Bacilli</taxon>
        <taxon>Lactobacillales</taxon>
        <taxon>Lactobacillaceae</taxon>
        <taxon>Secundilactobacillus</taxon>
    </lineage>
</organism>
<comment type="caution">
    <text evidence="2">The sequence shown here is derived from an EMBL/GenBank/DDBJ whole genome shotgun (WGS) entry which is preliminary data.</text>
</comment>
<feature type="transmembrane region" description="Helical" evidence="1">
    <location>
        <begin position="124"/>
        <end position="142"/>
    </location>
</feature>
<protein>
    <submittedName>
        <fullName evidence="2">Uncharacterized protein</fullName>
    </submittedName>
</protein>
<dbReference type="EMBL" id="AYYR01000043">
    <property type="protein sequence ID" value="KRM75805.1"/>
    <property type="molecule type" value="Genomic_DNA"/>
</dbReference>
<keyword evidence="1" id="KW-1133">Transmembrane helix</keyword>
<keyword evidence="1" id="KW-0472">Membrane</keyword>
<dbReference type="Proteomes" id="UP000051845">
    <property type="component" value="Unassembled WGS sequence"/>
</dbReference>
<name>A0A0R2B8M1_SECCO</name>
<reference evidence="2 3" key="1">
    <citation type="journal article" date="2015" name="Genome Announc.">
        <title>Expanding the biotechnology potential of lactobacilli through comparative genomics of 213 strains and associated genera.</title>
        <authorList>
            <person name="Sun Z."/>
            <person name="Harris H.M."/>
            <person name="McCann A."/>
            <person name="Guo C."/>
            <person name="Argimon S."/>
            <person name="Zhang W."/>
            <person name="Yang X."/>
            <person name="Jeffery I.B."/>
            <person name="Cooney J.C."/>
            <person name="Kagawa T.F."/>
            <person name="Liu W."/>
            <person name="Song Y."/>
            <person name="Salvetti E."/>
            <person name="Wrobel A."/>
            <person name="Rasinkangas P."/>
            <person name="Parkhill J."/>
            <person name="Rea M.C."/>
            <person name="O'Sullivan O."/>
            <person name="Ritari J."/>
            <person name="Douillard F.P."/>
            <person name="Paul Ross R."/>
            <person name="Yang R."/>
            <person name="Briner A.E."/>
            <person name="Felis G.E."/>
            <person name="de Vos W.M."/>
            <person name="Barrangou R."/>
            <person name="Klaenhammer T.R."/>
            <person name="Caufield P.W."/>
            <person name="Cui Y."/>
            <person name="Zhang H."/>
            <person name="O'Toole P.W."/>
        </authorList>
    </citation>
    <scope>NUCLEOTIDE SEQUENCE [LARGE SCALE GENOMIC DNA]</scope>
    <source>
        <strain evidence="2 3">DSM 20515</strain>
    </source>
</reference>
<dbReference type="AlphaFoldDB" id="A0A0R2B8M1"/>
<feature type="transmembrane region" description="Helical" evidence="1">
    <location>
        <begin position="20"/>
        <end position="38"/>
    </location>
</feature>